<organism evidence="3 4">
    <name type="scientific">Cirrhinus mrigala</name>
    <name type="common">Mrigala</name>
    <dbReference type="NCBI Taxonomy" id="683832"/>
    <lineage>
        <taxon>Eukaryota</taxon>
        <taxon>Metazoa</taxon>
        <taxon>Chordata</taxon>
        <taxon>Craniata</taxon>
        <taxon>Vertebrata</taxon>
        <taxon>Euteleostomi</taxon>
        <taxon>Actinopterygii</taxon>
        <taxon>Neopterygii</taxon>
        <taxon>Teleostei</taxon>
        <taxon>Ostariophysi</taxon>
        <taxon>Cypriniformes</taxon>
        <taxon>Cyprinidae</taxon>
        <taxon>Labeoninae</taxon>
        <taxon>Labeonini</taxon>
        <taxon>Cirrhinus</taxon>
    </lineage>
</organism>
<dbReference type="Gene3D" id="2.60.40.10">
    <property type="entry name" value="Immunoglobulins"/>
    <property type="match status" value="1"/>
</dbReference>
<dbReference type="InterPro" id="IPR003006">
    <property type="entry name" value="Ig/MHC_CS"/>
</dbReference>
<dbReference type="Pfam" id="PF07654">
    <property type="entry name" value="C1-set"/>
    <property type="match status" value="1"/>
</dbReference>
<evidence type="ECO:0000313" key="3">
    <source>
        <dbReference type="EMBL" id="KAL0167167.1"/>
    </source>
</evidence>
<dbReference type="SUPFAM" id="SSF48726">
    <property type="entry name" value="Immunoglobulin"/>
    <property type="match status" value="1"/>
</dbReference>
<dbReference type="AlphaFoldDB" id="A0ABD0NZH9"/>
<dbReference type="InterPro" id="IPR013783">
    <property type="entry name" value="Ig-like_fold"/>
</dbReference>
<reference evidence="3 4" key="1">
    <citation type="submission" date="2024-05" db="EMBL/GenBank/DDBJ databases">
        <title>Genome sequencing and assembly of Indian major carp, Cirrhinus mrigala (Hamilton, 1822).</title>
        <authorList>
            <person name="Mohindra V."/>
            <person name="Chowdhury L.M."/>
            <person name="Lal K."/>
            <person name="Jena J.K."/>
        </authorList>
    </citation>
    <scope>NUCLEOTIDE SEQUENCE [LARGE SCALE GENOMIC DNA]</scope>
    <source>
        <strain evidence="3">CM1030</strain>
        <tissue evidence="3">Blood</tissue>
    </source>
</reference>
<name>A0ABD0NZH9_CIRMR</name>
<evidence type="ECO:0000259" key="2">
    <source>
        <dbReference type="Pfam" id="PF07654"/>
    </source>
</evidence>
<keyword evidence="4" id="KW-1185">Reference proteome</keyword>
<dbReference type="Proteomes" id="UP001529510">
    <property type="component" value="Unassembled WGS sequence"/>
</dbReference>
<protein>
    <recommendedName>
        <fullName evidence="2">Immunoglobulin C1-set domain-containing protein</fullName>
    </recommendedName>
</protein>
<sequence>DQHKLVLICLATGFYPKEIEMNIRLNETVLEDQTISVEIDKNHKGFYDCLVIHSSLIEPVSVKR</sequence>
<feature type="non-terminal residue" evidence="3">
    <location>
        <position position="1"/>
    </location>
</feature>
<keyword evidence="1" id="KW-0393">Immunoglobulin domain</keyword>
<dbReference type="PROSITE" id="PS00290">
    <property type="entry name" value="IG_MHC"/>
    <property type="match status" value="1"/>
</dbReference>
<dbReference type="InterPro" id="IPR036179">
    <property type="entry name" value="Ig-like_dom_sf"/>
</dbReference>
<dbReference type="InterPro" id="IPR003597">
    <property type="entry name" value="Ig_C1-set"/>
</dbReference>
<comment type="caution">
    <text evidence="3">The sequence shown here is derived from an EMBL/GenBank/DDBJ whole genome shotgun (WGS) entry which is preliminary data.</text>
</comment>
<dbReference type="EMBL" id="JAMKFB020000019">
    <property type="protein sequence ID" value="KAL0167167.1"/>
    <property type="molecule type" value="Genomic_DNA"/>
</dbReference>
<proteinExistence type="predicted"/>
<evidence type="ECO:0000313" key="4">
    <source>
        <dbReference type="Proteomes" id="UP001529510"/>
    </source>
</evidence>
<gene>
    <name evidence="3" type="ORF">M9458_039011</name>
</gene>
<feature type="non-terminal residue" evidence="3">
    <location>
        <position position="64"/>
    </location>
</feature>
<evidence type="ECO:0000256" key="1">
    <source>
        <dbReference type="ARBA" id="ARBA00023319"/>
    </source>
</evidence>
<feature type="domain" description="Immunoglobulin C1-set" evidence="2">
    <location>
        <begin position="2"/>
        <end position="47"/>
    </location>
</feature>
<accession>A0ABD0NZH9</accession>